<keyword evidence="1 5" id="KW-0806">Transcription termination</keyword>
<dbReference type="InterPro" id="IPR043425">
    <property type="entry name" value="NusG-like"/>
</dbReference>
<feature type="domain" description="NusG-like N-terminal" evidence="9">
    <location>
        <begin position="35"/>
        <end position="143"/>
    </location>
</feature>
<comment type="similarity">
    <text evidence="5 7">Belongs to the NusG family.</text>
</comment>
<dbReference type="GeneID" id="98911712"/>
<dbReference type="STRING" id="742743.HMPREF9453_01860"/>
<dbReference type="InterPro" id="IPR047050">
    <property type="entry name" value="NGN"/>
</dbReference>
<dbReference type="GO" id="GO:0031564">
    <property type="term" value="P:transcription antitermination"/>
    <property type="evidence" value="ECO:0007669"/>
    <property type="project" value="UniProtKB-UniRule"/>
</dbReference>
<comment type="function">
    <text evidence="5 7">Participates in transcription elongation, termination and antitermination.</text>
</comment>
<evidence type="ECO:0000259" key="9">
    <source>
        <dbReference type="SMART" id="SM00738"/>
    </source>
</evidence>
<evidence type="ECO:0000256" key="6">
    <source>
        <dbReference type="NCBIfam" id="TIGR00922"/>
    </source>
</evidence>
<evidence type="ECO:0000256" key="8">
    <source>
        <dbReference type="SAM" id="MobiDB-lite"/>
    </source>
</evidence>
<sequence length="207" mass="23169">MSDMEVENKNVKAENQAEVSAPTEIGEPTEGAKKDIRWYVIHTYSGYENKVKDTLTRKVHSMGMDDTIREILLPLEEEEEEKDGKVKLVSRKVFPGYLLIRMEVNDRSWYVVRNTPGVTGFVGTTTKPIPLSDEEAEKIIHGGTKAAKNEINVKPGDRIRITKGVFEDRTAVVLEVSDDKTKIKADISNFGTTTTIELEAGSFEPLP</sequence>
<dbReference type="SMART" id="SM00739">
    <property type="entry name" value="KOW"/>
    <property type="match status" value="1"/>
</dbReference>
<dbReference type="InterPro" id="IPR005824">
    <property type="entry name" value="KOW"/>
</dbReference>
<keyword evidence="3 5" id="KW-0805">Transcription regulation</keyword>
<accession>H1D2M2</accession>
<dbReference type="InterPro" id="IPR006645">
    <property type="entry name" value="NGN-like_dom"/>
</dbReference>
<dbReference type="SUPFAM" id="SSF82679">
    <property type="entry name" value="N-utilization substance G protein NusG, N-terminal domain"/>
    <property type="match status" value="1"/>
</dbReference>
<dbReference type="InterPro" id="IPR014722">
    <property type="entry name" value="Rib_uL2_dom2"/>
</dbReference>
<evidence type="ECO:0000256" key="3">
    <source>
        <dbReference type="ARBA" id="ARBA00023015"/>
    </source>
</evidence>
<dbReference type="HAMAP" id="MF_00948">
    <property type="entry name" value="NusG"/>
    <property type="match status" value="1"/>
</dbReference>
<dbReference type="PANTHER" id="PTHR30265">
    <property type="entry name" value="RHO-INTERACTING TRANSCRIPTION TERMINATION FACTOR NUSG"/>
    <property type="match status" value="1"/>
</dbReference>
<dbReference type="EMBL" id="ADLT01000065">
    <property type="protein sequence ID" value="EHO62142.1"/>
    <property type="molecule type" value="Genomic_DNA"/>
</dbReference>
<feature type="region of interest" description="Disordered" evidence="8">
    <location>
        <begin position="1"/>
        <end position="28"/>
    </location>
</feature>
<keyword evidence="2 5" id="KW-0889">Transcription antitermination</keyword>
<dbReference type="PATRIC" id="fig|742743.3.peg.1890"/>
<feature type="domain" description="KOW" evidence="10">
    <location>
        <begin position="152"/>
        <end position="179"/>
    </location>
</feature>
<dbReference type="PANTHER" id="PTHR30265:SF2">
    <property type="entry name" value="TRANSCRIPTION TERMINATION_ANTITERMINATION PROTEIN NUSG"/>
    <property type="match status" value="1"/>
</dbReference>
<feature type="compositionally biased region" description="Basic and acidic residues" evidence="8">
    <location>
        <begin position="1"/>
        <end position="12"/>
    </location>
</feature>
<dbReference type="PRINTS" id="PR00338">
    <property type="entry name" value="NUSGTNSCPFCT"/>
</dbReference>
<dbReference type="AlphaFoldDB" id="H1D2M2"/>
<proteinExistence type="inferred from homology"/>
<evidence type="ECO:0000256" key="4">
    <source>
        <dbReference type="ARBA" id="ARBA00023163"/>
    </source>
</evidence>
<dbReference type="InterPro" id="IPR008991">
    <property type="entry name" value="Translation_prot_SH3-like_sf"/>
</dbReference>
<dbReference type="GO" id="GO:0032784">
    <property type="term" value="P:regulation of DNA-templated transcription elongation"/>
    <property type="evidence" value="ECO:0007669"/>
    <property type="project" value="InterPro"/>
</dbReference>
<evidence type="ECO:0000259" key="10">
    <source>
        <dbReference type="SMART" id="SM00739"/>
    </source>
</evidence>
<dbReference type="Gene3D" id="3.30.70.940">
    <property type="entry name" value="NusG, N-terminal domain"/>
    <property type="match status" value="1"/>
</dbReference>
<organism evidence="11 12">
    <name type="scientific">Dialister succinatiphilus YIT 11850</name>
    <dbReference type="NCBI Taxonomy" id="742743"/>
    <lineage>
        <taxon>Bacteria</taxon>
        <taxon>Bacillati</taxon>
        <taxon>Bacillota</taxon>
        <taxon>Negativicutes</taxon>
        <taxon>Veillonellales</taxon>
        <taxon>Veillonellaceae</taxon>
        <taxon>Dialister</taxon>
    </lineage>
</organism>
<evidence type="ECO:0000256" key="5">
    <source>
        <dbReference type="HAMAP-Rule" id="MF_00948"/>
    </source>
</evidence>
<dbReference type="FunFam" id="3.30.70.940:FF:000002">
    <property type="entry name" value="Transcription termination/antitermination protein NusG"/>
    <property type="match status" value="1"/>
</dbReference>
<evidence type="ECO:0000313" key="11">
    <source>
        <dbReference type="EMBL" id="EHO62142.1"/>
    </source>
</evidence>
<keyword evidence="4 5" id="KW-0804">Transcription</keyword>
<dbReference type="RefSeq" id="WP_008860354.1">
    <property type="nucleotide sequence ID" value="NZ_JH591189.1"/>
</dbReference>
<dbReference type="Proteomes" id="UP000003277">
    <property type="component" value="Unassembled WGS sequence"/>
</dbReference>
<dbReference type="NCBIfam" id="TIGR00922">
    <property type="entry name" value="nusG"/>
    <property type="match status" value="1"/>
</dbReference>
<name>H1D2M2_9FIRM</name>
<dbReference type="Gene3D" id="2.30.30.30">
    <property type="match status" value="1"/>
</dbReference>
<dbReference type="SMART" id="SM00738">
    <property type="entry name" value="NGN"/>
    <property type="match status" value="1"/>
</dbReference>
<dbReference type="HOGENOM" id="CLU_067287_1_1_9"/>
<dbReference type="eggNOG" id="COG0250">
    <property type="taxonomic scope" value="Bacteria"/>
</dbReference>
<comment type="caution">
    <text evidence="11">The sequence shown here is derived from an EMBL/GenBank/DDBJ whole genome shotgun (WGS) entry which is preliminary data.</text>
</comment>
<evidence type="ECO:0000256" key="7">
    <source>
        <dbReference type="RuleBase" id="RU000538"/>
    </source>
</evidence>
<reference evidence="11 12" key="1">
    <citation type="submission" date="2011-11" db="EMBL/GenBank/DDBJ databases">
        <title>The Genome Sequence of Dialister succinatiphilus YIT 11850.</title>
        <authorList>
            <consortium name="The Broad Institute Genome Sequencing Platform"/>
            <person name="Earl A."/>
            <person name="Ward D."/>
            <person name="Feldgarden M."/>
            <person name="Gevers D."/>
            <person name="Morotomi M."/>
            <person name="Young S.K."/>
            <person name="Zeng Q."/>
            <person name="Gargeya S."/>
            <person name="Fitzgerald M."/>
            <person name="Haas B."/>
            <person name="Abouelleil A."/>
            <person name="Alvarado L."/>
            <person name="Arachchi H.M."/>
            <person name="Berlin A."/>
            <person name="Brown A."/>
            <person name="Chapman S.B."/>
            <person name="Dunbar C."/>
            <person name="Gearin G."/>
            <person name="Goldberg J."/>
            <person name="Griggs A."/>
            <person name="Gujja S."/>
            <person name="Heiman D."/>
            <person name="Howarth C."/>
            <person name="Lui A."/>
            <person name="MacDonald P.J.P."/>
            <person name="Montmayeur A."/>
            <person name="Murphy C."/>
            <person name="Neiman D."/>
            <person name="Pearson M."/>
            <person name="Priest M."/>
            <person name="Roberts A."/>
            <person name="Saif S."/>
            <person name="Shea T."/>
            <person name="Sisk P."/>
            <person name="Stolte C."/>
            <person name="Sykes S."/>
            <person name="Wortman J."/>
            <person name="Nusbaum C."/>
            <person name="Birren B."/>
        </authorList>
    </citation>
    <scope>NUCLEOTIDE SEQUENCE [LARGE SCALE GENOMIC DNA]</scope>
    <source>
        <strain evidence="11 12">YIT 11850</strain>
    </source>
</reference>
<dbReference type="GO" id="GO:0006353">
    <property type="term" value="P:DNA-templated transcription termination"/>
    <property type="evidence" value="ECO:0007669"/>
    <property type="project" value="UniProtKB-UniRule"/>
</dbReference>
<dbReference type="CDD" id="cd09891">
    <property type="entry name" value="NGN_Bact_1"/>
    <property type="match status" value="1"/>
</dbReference>
<protein>
    <recommendedName>
        <fullName evidence="5 6">Transcription termination/antitermination protein NusG</fullName>
    </recommendedName>
</protein>
<dbReference type="Pfam" id="PF02357">
    <property type="entry name" value="NusG"/>
    <property type="match status" value="1"/>
</dbReference>
<dbReference type="GO" id="GO:0005829">
    <property type="term" value="C:cytosol"/>
    <property type="evidence" value="ECO:0007669"/>
    <property type="project" value="TreeGrafter"/>
</dbReference>
<evidence type="ECO:0000256" key="2">
    <source>
        <dbReference type="ARBA" id="ARBA00022814"/>
    </source>
</evidence>
<dbReference type="InterPro" id="IPR036735">
    <property type="entry name" value="NGN_dom_sf"/>
</dbReference>
<evidence type="ECO:0000256" key="1">
    <source>
        <dbReference type="ARBA" id="ARBA00022472"/>
    </source>
</evidence>
<evidence type="ECO:0000313" key="12">
    <source>
        <dbReference type="Proteomes" id="UP000003277"/>
    </source>
</evidence>
<dbReference type="GO" id="GO:0006354">
    <property type="term" value="P:DNA-templated transcription elongation"/>
    <property type="evidence" value="ECO:0007669"/>
    <property type="project" value="UniProtKB-UniRule"/>
</dbReference>
<keyword evidence="12" id="KW-1185">Reference proteome</keyword>
<dbReference type="InterPro" id="IPR001062">
    <property type="entry name" value="Transcrpt_antiterm_NusG"/>
</dbReference>
<dbReference type="SUPFAM" id="SSF50104">
    <property type="entry name" value="Translation proteins SH3-like domain"/>
    <property type="match status" value="1"/>
</dbReference>
<gene>
    <name evidence="5" type="primary">nusG</name>
    <name evidence="11" type="ORF">HMPREF9453_01860</name>
</gene>